<gene>
    <name evidence="2" type="ORF">FVEG_06649</name>
</gene>
<feature type="region of interest" description="Disordered" evidence="1">
    <location>
        <begin position="132"/>
        <end position="159"/>
    </location>
</feature>
<sequence length="159" mass="17635">MLRSLHSDSWCLLQAASSPLAEACSLSFSTFFYFTVPDSPLASLFSVWCPNSLFVSSHFTISDIECISIRSSIIVQSIEMNPQQTGLMNSGWNWGGKTVSWDEFFRRLGPEGCRDWVEKGQAFVNDFGTHAARSPAGTGHENIQQRGNTKAERTSDTKS</sequence>
<dbReference type="RefSeq" id="XP_018752244.1">
    <property type="nucleotide sequence ID" value="XM_018895055.1"/>
</dbReference>
<dbReference type="AlphaFoldDB" id="W7M3A5"/>
<evidence type="ECO:0000313" key="2">
    <source>
        <dbReference type="EMBL" id="EWG46053.1"/>
    </source>
</evidence>
<protein>
    <submittedName>
        <fullName evidence="2">Uncharacterized protein</fullName>
    </submittedName>
</protein>
<dbReference type="EMBL" id="CM000584">
    <property type="protein sequence ID" value="EWG46053.1"/>
    <property type="molecule type" value="Genomic_DNA"/>
</dbReference>
<dbReference type="EMBL" id="DS022249">
    <property type="protein sequence ID" value="EWG46053.1"/>
    <property type="molecule type" value="Genomic_DNA"/>
</dbReference>
<dbReference type="Proteomes" id="UP000009096">
    <property type="component" value="Chromosome 7"/>
</dbReference>
<organism evidence="2 3">
    <name type="scientific">Gibberella moniliformis (strain M3125 / FGSC 7600)</name>
    <name type="common">Maize ear and stalk rot fungus</name>
    <name type="synonym">Fusarium verticillioides</name>
    <dbReference type="NCBI Taxonomy" id="334819"/>
    <lineage>
        <taxon>Eukaryota</taxon>
        <taxon>Fungi</taxon>
        <taxon>Dikarya</taxon>
        <taxon>Ascomycota</taxon>
        <taxon>Pezizomycotina</taxon>
        <taxon>Sordariomycetes</taxon>
        <taxon>Hypocreomycetidae</taxon>
        <taxon>Hypocreales</taxon>
        <taxon>Nectriaceae</taxon>
        <taxon>Fusarium</taxon>
        <taxon>Fusarium fujikuroi species complex</taxon>
    </lineage>
</organism>
<dbReference type="GeneID" id="30064524"/>
<evidence type="ECO:0000256" key="1">
    <source>
        <dbReference type="SAM" id="MobiDB-lite"/>
    </source>
</evidence>
<keyword evidence="3" id="KW-1185">Reference proteome</keyword>
<proteinExistence type="predicted"/>
<accession>W7M3A5</accession>
<reference evidence="2 3" key="1">
    <citation type="journal article" date="2010" name="Nature">
        <title>Comparative genomics reveals mobile pathogenicity chromosomes in Fusarium.</title>
        <authorList>
            <person name="Ma L.J."/>
            <person name="van der Does H.C."/>
            <person name="Borkovich K.A."/>
            <person name="Coleman J.J."/>
            <person name="Daboussi M.J."/>
            <person name="Di Pietro A."/>
            <person name="Dufresne M."/>
            <person name="Freitag M."/>
            <person name="Grabherr M."/>
            <person name="Henrissat B."/>
            <person name="Houterman P.M."/>
            <person name="Kang S."/>
            <person name="Shim W.B."/>
            <person name="Woloshuk C."/>
            <person name="Xie X."/>
            <person name="Xu J.R."/>
            <person name="Antoniw J."/>
            <person name="Baker S.E."/>
            <person name="Bluhm B.H."/>
            <person name="Breakspear A."/>
            <person name="Brown D.W."/>
            <person name="Butchko R.A."/>
            <person name="Chapman S."/>
            <person name="Coulson R."/>
            <person name="Coutinho P.M."/>
            <person name="Danchin E.G."/>
            <person name="Diener A."/>
            <person name="Gale L.R."/>
            <person name="Gardiner D.M."/>
            <person name="Goff S."/>
            <person name="Hammond-Kosack K.E."/>
            <person name="Hilburn K."/>
            <person name="Hua-Van A."/>
            <person name="Jonkers W."/>
            <person name="Kazan K."/>
            <person name="Kodira C.D."/>
            <person name="Koehrsen M."/>
            <person name="Kumar L."/>
            <person name="Lee Y.H."/>
            <person name="Li L."/>
            <person name="Manners J.M."/>
            <person name="Miranda-Saavedra D."/>
            <person name="Mukherjee M."/>
            <person name="Park G."/>
            <person name="Park J."/>
            <person name="Park S.Y."/>
            <person name="Proctor R.H."/>
            <person name="Regev A."/>
            <person name="Ruiz-Roldan M.C."/>
            <person name="Sain D."/>
            <person name="Sakthikumar S."/>
            <person name="Sykes S."/>
            <person name="Schwartz D.C."/>
            <person name="Turgeon B.G."/>
            <person name="Wapinski I."/>
            <person name="Yoder O."/>
            <person name="Young S."/>
            <person name="Zeng Q."/>
            <person name="Zhou S."/>
            <person name="Galagan J."/>
            <person name="Cuomo C.A."/>
            <person name="Kistler H.C."/>
            <person name="Rep M."/>
        </authorList>
    </citation>
    <scope>NUCLEOTIDE SEQUENCE [LARGE SCALE GENOMIC DNA]</scope>
    <source>
        <strain evidence="3">M3125 / FGSC 7600</strain>
    </source>
</reference>
<dbReference type="KEGG" id="fvr:FVEG_06649"/>
<evidence type="ECO:0000313" key="3">
    <source>
        <dbReference type="Proteomes" id="UP000009096"/>
    </source>
</evidence>
<dbReference type="OrthoDB" id="5092844at2759"/>
<dbReference type="VEuPathDB" id="FungiDB:FVEG_06649"/>
<name>W7M3A5_GIBM7</name>
<feature type="compositionally biased region" description="Basic and acidic residues" evidence="1">
    <location>
        <begin position="149"/>
        <end position="159"/>
    </location>
</feature>